<evidence type="ECO:0000259" key="2">
    <source>
        <dbReference type="Pfam" id="PF24436"/>
    </source>
</evidence>
<evidence type="ECO:0008006" key="5">
    <source>
        <dbReference type="Google" id="ProtNLM"/>
    </source>
</evidence>
<dbReference type="GO" id="GO:0032039">
    <property type="term" value="C:integrator complex"/>
    <property type="evidence" value="ECO:0007669"/>
    <property type="project" value="InterPro"/>
</dbReference>
<evidence type="ECO:0000313" key="3">
    <source>
        <dbReference type="EMBL" id="OAF70063.1"/>
    </source>
</evidence>
<dbReference type="InterPro" id="IPR054519">
    <property type="entry name" value="INTS7_C"/>
</dbReference>
<comment type="caution">
    <text evidence="3">The sequence shown here is derived from an EMBL/GenBank/DDBJ whole genome shotgun (WGS) entry which is preliminary data.</text>
</comment>
<sequence length="1152" mass="135101">MNKFSTKICDKTEAINILNKLDNLLRINAQDRINTVGKFSKLFESFPFPLIINTGFLKLSDLYTVSNYQVRLSIYEVISKSRNYIGMISNRRMFIESIYGVLYSNDLESKSLTLRLFGVVAKLVVTQNDEECTKMLTMIERDPDFCKIRMSSLSKMPVKIKENVVAGNSEKVFYFIKNVIHYFDKNAFILQSALEASIYYVGLSSLFCDMIANDLVDIIVDKFIKRENVNMLNSCVVISYILKFSVCNKINCENGSFGYRILDLLKAIFANMLPEALVEHDLCNRLYDLYREIDMSFNLPVKLFLIDVTTFIANNTQINTMGHFQKLMSILMEWGGKLDIETYAILLALFNSLYLLIEGGILLESEHFRQIFQLGKRLFGVYYSLIEISGIYATKCTHIIQLWFNCIIILVNSVIYIKPFVNLIILENEDFEKCQKDAQFQINWLRLKLIYFNHLFTDKINLNYEKLSLKEMPLELPFIGNIDEFYDEVRSVIFRPYEYQNNFNKRLKHFYQLLFRYIENIEDKPFVLNFFFYSFWFTCAKFSKNELHYKYIKIMLPILVYFSRRFTLPQQFTHESETMQIFLNLKEALLSLNAHSHIRVLFKLWCLFKLQKQSKLNCINLISTQNELKNENVVFFINLGIDAICTMQYDSAVQFFALTEKILIKENFYFNLKLFNIYLKALKALSHQEYIVSSQFFDYSSNQQVCSLEGYTNFLETISHVLIQDSTSNLYLLKKFVELRYEMHKIVQSLLNINKHPLLISIQEILFNLYRIFDETNFNNEGNEKAVGLNDGLENIEKFIKFDNFDQQIKEIVDINCFIALNDICQSFVAIIVRLKFETLILKWSELLLWTNVDCVFKESISFHIEICRLLVNLINCLFTSNDVNFKKFNCTAFSKNGNVIFNKITEKLKRTTNMVTFFAQSKYSIIFKCSILFYILKKICQLDTCYSFSFFDTYNEANQLASLVLTPSTCPSVNINEMFALKVEGVFKNRQNLDNDIKIFNVNKNCIHNDMCKNYQKFSNHVTFLPRLNFVDSNSINPKNVYILISLIEVQPDVHRIDKKKCTKYKRINVLKTISDKVFVKDNYFVCEFLLTFPKLATYEIDVNVQLDSLPQSKGAKSNFQKLRSLNDEKQEFSNLNLIKKKCSMIVNVGL</sequence>
<name>A0A177B8T6_9BILA</name>
<protein>
    <recommendedName>
        <fullName evidence="5">Integrator complex subunit 7</fullName>
    </recommendedName>
</protein>
<feature type="domain" description="Integrator complex subunit 7 N-terminal" evidence="2">
    <location>
        <begin position="18"/>
        <end position="125"/>
    </location>
</feature>
<dbReference type="Proteomes" id="UP000078046">
    <property type="component" value="Unassembled WGS sequence"/>
</dbReference>
<dbReference type="AlphaFoldDB" id="A0A177B8T6"/>
<dbReference type="OrthoDB" id="1921953at2759"/>
<dbReference type="InterPro" id="IPR033060">
    <property type="entry name" value="INTS7"/>
</dbReference>
<keyword evidence="4" id="KW-1185">Reference proteome</keyword>
<dbReference type="EMBL" id="LWCA01000191">
    <property type="protein sequence ID" value="OAF70063.1"/>
    <property type="molecule type" value="Genomic_DNA"/>
</dbReference>
<reference evidence="3 4" key="1">
    <citation type="submission" date="2016-04" db="EMBL/GenBank/DDBJ databases">
        <title>The genome of Intoshia linei affirms orthonectids as highly simplified spiralians.</title>
        <authorList>
            <person name="Mikhailov K.V."/>
            <person name="Slusarev G.S."/>
            <person name="Nikitin M.A."/>
            <person name="Logacheva M.D."/>
            <person name="Penin A."/>
            <person name="Aleoshin V."/>
            <person name="Panchin Y.V."/>
        </authorList>
    </citation>
    <scope>NUCLEOTIDE SEQUENCE [LARGE SCALE GENOMIC DNA]</scope>
    <source>
        <strain evidence="3">Intl2013</strain>
        <tissue evidence="3">Whole animal</tissue>
    </source>
</reference>
<dbReference type="Pfam" id="PF24436">
    <property type="entry name" value="INTS7_N"/>
    <property type="match status" value="1"/>
</dbReference>
<dbReference type="GO" id="GO:0034472">
    <property type="term" value="P:snRNA 3'-end processing"/>
    <property type="evidence" value="ECO:0007669"/>
    <property type="project" value="TreeGrafter"/>
</dbReference>
<proteinExistence type="predicted"/>
<dbReference type="InterPro" id="IPR056516">
    <property type="entry name" value="INTS7_N"/>
</dbReference>
<evidence type="ECO:0000259" key="1">
    <source>
        <dbReference type="Pfam" id="PF22965"/>
    </source>
</evidence>
<gene>
    <name evidence="3" type="ORF">A3Q56_02172</name>
</gene>
<accession>A0A177B8T6</accession>
<dbReference type="PANTHER" id="PTHR13322">
    <property type="entry name" value="C1ORF73 PROTEIN"/>
    <property type="match status" value="1"/>
</dbReference>
<dbReference type="PANTHER" id="PTHR13322:SF2">
    <property type="entry name" value="INTEGRATOR COMPLEX SUBUNIT 7"/>
    <property type="match status" value="1"/>
</dbReference>
<evidence type="ECO:0000313" key="4">
    <source>
        <dbReference type="Proteomes" id="UP000078046"/>
    </source>
</evidence>
<organism evidence="3 4">
    <name type="scientific">Intoshia linei</name>
    <dbReference type="NCBI Taxonomy" id="1819745"/>
    <lineage>
        <taxon>Eukaryota</taxon>
        <taxon>Metazoa</taxon>
        <taxon>Spiralia</taxon>
        <taxon>Lophotrochozoa</taxon>
        <taxon>Mesozoa</taxon>
        <taxon>Orthonectida</taxon>
        <taxon>Rhopaluridae</taxon>
        <taxon>Intoshia</taxon>
    </lineage>
</organism>
<dbReference type="Pfam" id="PF22965">
    <property type="entry name" value="INTS7_C"/>
    <property type="match status" value="1"/>
</dbReference>
<feature type="domain" description="Integrator complex subunit 7 C-terminal" evidence="1">
    <location>
        <begin position="972"/>
        <end position="1108"/>
    </location>
</feature>